<dbReference type="EMBL" id="JADIKJ010000042">
    <property type="protein sequence ID" value="MFK2902239.1"/>
    <property type="molecule type" value="Genomic_DNA"/>
</dbReference>
<protein>
    <recommendedName>
        <fullName evidence="3">Pentapeptide repeat-containing protein</fullName>
    </recommendedName>
</protein>
<comment type="caution">
    <text evidence="1">The sequence shown here is derived from an EMBL/GenBank/DDBJ whole genome shotgun (WGS) entry which is preliminary data.</text>
</comment>
<dbReference type="Proteomes" id="UP001620461">
    <property type="component" value="Unassembled WGS sequence"/>
</dbReference>
<evidence type="ECO:0008006" key="3">
    <source>
        <dbReference type="Google" id="ProtNLM"/>
    </source>
</evidence>
<keyword evidence="2" id="KW-1185">Reference proteome</keyword>
<organism evidence="1 2">
    <name type="scientific">Dyella jejuensis</name>
    <dbReference type="NCBI Taxonomy" id="1432009"/>
    <lineage>
        <taxon>Bacteria</taxon>
        <taxon>Pseudomonadati</taxon>
        <taxon>Pseudomonadota</taxon>
        <taxon>Gammaproteobacteria</taxon>
        <taxon>Lysobacterales</taxon>
        <taxon>Rhodanobacteraceae</taxon>
        <taxon>Dyella</taxon>
    </lineage>
</organism>
<accession>A0ABW8JM87</accession>
<evidence type="ECO:0000313" key="2">
    <source>
        <dbReference type="Proteomes" id="UP001620461"/>
    </source>
</evidence>
<proteinExistence type="predicted"/>
<reference evidence="1 2" key="1">
    <citation type="submission" date="2020-10" db="EMBL/GenBank/DDBJ databases">
        <title>Phylogeny of dyella-like bacteria.</title>
        <authorList>
            <person name="Fu J."/>
        </authorList>
    </citation>
    <scope>NUCLEOTIDE SEQUENCE [LARGE SCALE GENOMIC DNA]</scope>
    <source>
        <strain evidence="1 2">JP1</strain>
    </source>
</reference>
<gene>
    <name evidence="1" type="ORF">ISP15_18070</name>
</gene>
<name>A0ABW8JM87_9GAMM</name>
<evidence type="ECO:0000313" key="1">
    <source>
        <dbReference type="EMBL" id="MFK2902239.1"/>
    </source>
</evidence>
<sequence length="233" mass="25878">MIEYKNQTFRKLYDRGDALRLEGMRFESCMFENCAISLTKDIHLRSTVKSVSIKNCAANGCGIGPAIFEEVEIDGLATNDLLIIWDATFHHVKLAGDIGKIKINPWAHFVDRTEATQGPFTQSREAFYQSIDWALDIREARFKGFDAAGIPARLFRRDPESQAVVTRELVNAENGGRLAQADGNPWLPWIRGALSGGSSDGVLVTPLGAPKKTRDEFLDGLRKLRDLGLAEPD</sequence>
<dbReference type="RefSeq" id="WP_309444386.1">
    <property type="nucleotide sequence ID" value="NZ_JADIKJ010000042.1"/>
</dbReference>